<dbReference type="EMBL" id="JAPFCC010000001">
    <property type="protein sequence ID" value="MCW7554471.1"/>
    <property type="molecule type" value="Genomic_DNA"/>
</dbReference>
<organism evidence="6 7">
    <name type="scientific">Endozoicomonas gorgoniicola</name>
    <dbReference type="NCBI Taxonomy" id="1234144"/>
    <lineage>
        <taxon>Bacteria</taxon>
        <taxon>Pseudomonadati</taxon>
        <taxon>Pseudomonadota</taxon>
        <taxon>Gammaproteobacteria</taxon>
        <taxon>Oceanospirillales</taxon>
        <taxon>Endozoicomonadaceae</taxon>
        <taxon>Endozoicomonas</taxon>
    </lineage>
</organism>
<dbReference type="PROSITE" id="PS51095">
    <property type="entry name" value="PTS_EIIA_TYPE_3"/>
    <property type="match status" value="1"/>
</dbReference>
<evidence type="ECO:0000313" key="6">
    <source>
        <dbReference type="EMBL" id="MCW7554471.1"/>
    </source>
</evidence>
<feature type="modified residue" description="Phosphohistidine; by HPr" evidence="5">
    <location>
        <position position="75"/>
    </location>
</feature>
<dbReference type="Gene3D" id="1.20.58.80">
    <property type="entry name" value="Phosphotransferase system, lactose/cellobiose-type IIA subunit"/>
    <property type="match status" value="1"/>
</dbReference>
<dbReference type="PIRSF" id="PIRSF000699">
    <property type="entry name" value="PTS_IILac_III"/>
    <property type="match status" value="1"/>
</dbReference>
<protein>
    <submittedName>
        <fullName evidence="6">PTS lactose/cellobiose transporter subunit IIA</fullName>
    </submittedName>
</protein>
<reference evidence="6 7" key="1">
    <citation type="submission" date="2022-10" db="EMBL/GenBank/DDBJ databases">
        <title>High-quality genome sequences of two octocoral-associated bacteria, Endozoicomonas euniceicola EF212 and Endozoicomonas gorgoniicola PS125.</title>
        <authorList>
            <person name="Chiou Y.-J."/>
            <person name="Chen Y.-H."/>
        </authorList>
    </citation>
    <scope>NUCLEOTIDE SEQUENCE [LARGE SCALE GENOMIC DNA]</scope>
    <source>
        <strain evidence="6 7">PS125</strain>
    </source>
</reference>
<comment type="caution">
    <text evidence="6">The sequence shown here is derived from an EMBL/GenBank/DDBJ whole genome shotgun (WGS) entry which is preliminary data.</text>
</comment>
<keyword evidence="2" id="KW-0762">Sugar transport</keyword>
<keyword evidence="1" id="KW-0813">Transport</keyword>
<evidence type="ECO:0000313" key="7">
    <source>
        <dbReference type="Proteomes" id="UP001209854"/>
    </source>
</evidence>
<dbReference type="InterPro" id="IPR003188">
    <property type="entry name" value="PTS_IIA_lac/cel"/>
</dbReference>
<name>A0ABT3MYL8_9GAMM</name>
<accession>A0ABT3MYL8</accession>
<evidence type="ECO:0000256" key="3">
    <source>
        <dbReference type="ARBA" id="ARBA00022679"/>
    </source>
</evidence>
<dbReference type="PANTHER" id="PTHR34382">
    <property type="entry name" value="PTS SYSTEM N,N'-DIACETYLCHITOBIOSE-SPECIFIC EIIA COMPONENT"/>
    <property type="match status" value="1"/>
</dbReference>
<evidence type="ECO:0000256" key="5">
    <source>
        <dbReference type="PROSITE-ProRule" id="PRU00418"/>
    </source>
</evidence>
<dbReference type="RefSeq" id="WP_262564226.1">
    <property type="nucleotide sequence ID" value="NZ_JAPFCC010000001.1"/>
</dbReference>
<dbReference type="InterPro" id="IPR036542">
    <property type="entry name" value="PTS_IIA_lac/cel_sf"/>
</dbReference>
<evidence type="ECO:0000256" key="4">
    <source>
        <dbReference type="ARBA" id="ARBA00022683"/>
    </source>
</evidence>
<dbReference type="SUPFAM" id="SSF46973">
    <property type="entry name" value="Enzyme IIa from lactose specific PTS, IIa-lac"/>
    <property type="match status" value="1"/>
</dbReference>
<proteinExistence type="predicted"/>
<dbReference type="Pfam" id="PF02255">
    <property type="entry name" value="PTS_IIA"/>
    <property type="match status" value="1"/>
</dbReference>
<dbReference type="PANTHER" id="PTHR34382:SF7">
    <property type="entry name" value="PTS SYSTEM N,N'-DIACETYLCHITOBIOSE-SPECIFIC EIIA COMPONENT"/>
    <property type="match status" value="1"/>
</dbReference>
<dbReference type="Proteomes" id="UP001209854">
    <property type="component" value="Unassembled WGS sequence"/>
</dbReference>
<keyword evidence="7" id="KW-1185">Reference proteome</keyword>
<keyword evidence="3" id="KW-0808">Transferase</keyword>
<evidence type="ECO:0000256" key="1">
    <source>
        <dbReference type="ARBA" id="ARBA00022448"/>
    </source>
</evidence>
<evidence type="ECO:0000256" key="2">
    <source>
        <dbReference type="ARBA" id="ARBA00022597"/>
    </source>
</evidence>
<keyword evidence="4" id="KW-0598">Phosphotransferase system</keyword>
<gene>
    <name evidence="6" type="ORF">NX722_17950</name>
</gene>
<dbReference type="CDD" id="cd00215">
    <property type="entry name" value="PTS_IIA_lac"/>
    <property type="match status" value="1"/>
</dbReference>
<sequence>MELEATIIELIVHSGEAKSLMLEALASARSGEFNVADEKMAESREAIKKAHCIQTDLIGQDECEGKVPVTLLMVHAQDHLMNTMFGQDLAEEMIHLYRKQFAR</sequence>